<feature type="active site" evidence="13">
    <location>
        <position position="186"/>
    </location>
</feature>
<evidence type="ECO:0000256" key="9">
    <source>
        <dbReference type="ARBA" id="ARBA00022984"/>
    </source>
</evidence>
<evidence type="ECO:0000256" key="14">
    <source>
        <dbReference type="PIRSR" id="PIRSR039102-2"/>
    </source>
</evidence>
<dbReference type="InterPro" id="IPR011761">
    <property type="entry name" value="ATP-grasp"/>
</dbReference>
<keyword evidence="7 15" id="KW-0460">Magnesium</keyword>
<dbReference type="InterPro" id="IPR016185">
    <property type="entry name" value="PreATP-grasp_dom_sf"/>
</dbReference>
<evidence type="ECO:0000313" key="18">
    <source>
        <dbReference type="EMBL" id="ADK68307.1"/>
    </source>
</evidence>
<dbReference type="GO" id="GO:0008716">
    <property type="term" value="F:D-alanine-D-alanine ligase activity"/>
    <property type="evidence" value="ECO:0007669"/>
    <property type="project" value="UniProtKB-UniRule"/>
</dbReference>
<dbReference type="HOGENOM" id="CLU_039268_0_0_11"/>
<feature type="binding site" evidence="14">
    <location>
        <begin position="178"/>
        <end position="180"/>
    </location>
    <ligand>
        <name>ATP</name>
        <dbReference type="ChEBI" id="CHEBI:30616"/>
    </ligand>
</feature>
<dbReference type="InterPro" id="IPR011095">
    <property type="entry name" value="Dala_Dala_lig_C"/>
</dbReference>
<dbReference type="NCBIfam" id="NF002528">
    <property type="entry name" value="PRK01966.1-4"/>
    <property type="match status" value="1"/>
</dbReference>
<comment type="similarity">
    <text evidence="2 12">Belongs to the D-alanine--D-alanine ligase family.</text>
</comment>
<evidence type="ECO:0000313" key="19">
    <source>
        <dbReference type="Proteomes" id="UP000000333"/>
    </source>
</evidence>
<dbReference type="UniPathway" id="UPA00219"/>
<dbReference type="HAMAP" id="MF_00047">
    <property type="entry name" value="Dala_Dala_lig"/>
    <property type="match status" value="1"/>
</dbReference>
<keyword evidence="8 12" id="KW-0133">Cell shape</keyword>
<evidence type="ECO:0000256" key="2">
    <source>
        <dbReference type="ARBA" id="ARBA00010871"/>
    </source>
</evidence>
<feature type="binding site" evidence="15">
    <location>
        <position position="318"/>
    </location>
    <ligand>
        <name>Mg(2+)</name>
        <dbReference type="ChEBI" id="CHEBI:18420"/>
        <label>2</label>
    </ligand>
</feature>
<keyword evidence="19" id="KW-1185">Reference proteome</keyword>
<feature type="binding site" evidence="15">
    <location>
        <position position="305"/>
    </location>
    <ligand>
        <name>Mg(2+)</name>
        <dbReference type="ChEBI" id="CHEBI:18420"/>
        <label>1</label>
    </ligand>
</feature>
<feature type="binding site" evidence="15">
    <location>
        <position position="320"/>
    </location>
    <ligand>
        <name>Mg(2+)</name>
        <dbReference type="ChEBI" id="CHEBI:18420"/>
        <label>2</label>
    </ligand>
</feature>
<dbReference type="GO" id="GO:0009252">
    <property type="term" value="P:peptidoglycan biosynthetic process"/>
    <property type="evidence" value="ECO:0007669"/>
    <property type="project" value="UniProtKB-UniRule"/>
</dbReference>
<dbReference type="Gene3D" id="3.30.1490.20">
    <property type="entry name" value="ATP-grasp fold, A domain"/>
    <property type="match status" value="1"/>
</dbReference>
<reference evidence="18 19" key="1">
    <citation type="journal article" date="2010" name="Stand. Genomic Sci.">
        <title>Complete genome sequence of Olsenella uli type strain (VPI D76D-27C).</title>
        <authorList>
            <person name="Goker M."/>
            <person name="Held B."/>
            <person name="Lucas S."/>
            <person name="Nolan M."/>
            <person name="Yasawong M."/>
            <person name="Glavina Del Rio T."/>
            <person name="Tice H."/>
            <person name="Cheng J.F."/>
            <person name="Bruce D."/>
            <person name="Detter J.C."/>
            <person name="Tapia R."/>
            <person name="Han C."/>
            <person name="Goodwin L."/>
            <person name="Pitluck S."/>
            <person name="Liolios K."/>
            <person name="Ivanova N."/>
            <person name="Mavromatis K."/>
            <person name="Mikhailova N."/>
            <person name="Pati A."/>
            <person name="Chen A."/>
            <person name="Palaniappan K."/>
            <person name="Land M."/>
            <person name="Hauser L."/>
            <person name="Chang Y.J."/>
            <person name="Jeffries C.D."/>
            <person name="Rohde M."/>
            <person name="Sikorski J."/>
            <person name="Pukall R."/>
            <person name="Woyke T."/>
            <person name="Bristow J."/>
            <person name="Eisen J.A."/>
            <person name="Markowitz V."/>
            <person name="Hugenholtz P."/>
            <person name="Kyrpides N.C."/>
            <person name="Klenk H.P."/>
            <person name="Lapidus A."/>
        </authorList>
    </citation>
    <scope>NUCLEOTIDE SEQUENCE [LARGE SCALE GENOMIC DNA]</scope>
    <source>
        <strain evidence="19">ATCC 49627 / DSM 7084 / CIP 109912 / JCM 12494 / NCIMB 702895 / VPI D76D-27C</strain>
    </source>
</reference>
<dbReference type="GO" id="GO:0005524">
    <property type="term" value="F:ATP binding"/>
    <property type="evidence" value="ECO:0007669"/>
    <property type="project" value="UniProtKB-UniRule"/>
</dbReference>
<dbReference type="GO" id="GO:0005829">
    <property type="term" value="C:cytosol"/>
    <property type="evidence" value="ECO:0007669"/>
    <property type="project" value="TreeGrafter"/>
</dbReference>
<comment type="cofactor">
    <cofactor evidence="15">
        <name>Mg(2+)</name>
        <dbReference type="ChEBI" id="CHEBI:18420"/>
    </cofactor>
    <cofactor evidence="15">
        <name>Mn(2+)</name>
        <dbReference type="ChEBI" id="CHEBI:29035"/>
    </cofactor>
    <text evidence="15">Binds 2 magnesium or manganese ions per subunit.</text>
</comment>
<dbReference type="GO" id="GO:0071555">
    <property type="term" value="P:cell wall organization"/>
    <property type="evidence" value="ECO:0007669"/>
    <property type="project" value="UniProtKB-KW"/>
</dbReference>
<organism evidence="18 19">
    <name type="scientific">Olsenella uli (strain ATCC 49627 / DSM 7084 / CCUG 31166 / CIP 109912 / JCM 12494 / LMG 11480 / NCIMB 702895 / VPI D76D-27C)</name>
    <name type="common">Lactobacillus uli</name>
    <dbReference type="NCBI Taxonomy" id="633147"/>
    <lineage>
        <taxon>Bacteria</taxon>
        <taxon>Bacillati</taxon>
        <taxon>Actinomycetota</taxon>
        <taxon>Coriobacteriia</taxon>
        <taxon>Coriobacteriales</taxon>
        <taxon>Atopobiaceae</taxon>
        <taxon>Olsenella</taxon>
    </lineage>
</organism>
<evidence type="ECO:0000256" key="16">
    <source>
        <dbReference type="PROSITE-ProRule" id="PRU00409"/>
    </source>
</evidence>
<keyword evidence="11 12" id="KW-0961">Cell wall biogenesis/degradation</keyword>
<feature type="active site" evidence="13">
    <location>
        <position position="329"/>
    </location>
</feature>
<dbReference type="EMBL" id="CP002106">
    <property type="protein sequence ID" value="ADK68307.1"/>
    <property type="molecule type" value="Genomic_DNA"/>
</dbReference>
<dbReference type="Pfam" id="PF07478">
    <property type="entry name" value="Dala_Dala_lig_C"/>
    <property type="match status" value="1"/>
</dbReference>
<keyword evidence="5 14" id="KW-0547">Nucleotide-binding</keyword>
<comment type="cofactor">
    <cofactor evidence="1">
        <name>Mn(2+)</name>
        <dbReference type="ChEBI" id="CHEBI:29035"/>
    </cofactor>
</comment>
<dbReference type="RefSeq" id="WP_013252059.1">
    <property type="nucleotide sequence ID" value="NC_014363.1"/>
</dbReference>
<evidence type="ECO:0000256" key="1">
    <source>
        <dbReference type="ARBA" id="ARBA00001936"/>
    </source>
</evidence>
<dbReference type="Gene3D" id="3.30.470.20">
    <property type="entry name" value="ATP-grasp fold, B domain"/>
    <property type="match status" value="1"/>
</dbReference>
<feature type="binding site" evidence="14">
    <location>
        <begin position="317"/>
        <end position="318"/>
    </location>
    <ligand>
        <name>ATP</name>
        <dbReference type="ChEBI" id="CHEBI:30616"/>
    </ligand>
</feature>
<evidence type="ECO:0000256" key="7">
    <source>
        <dbReference type="ARBA" id="ARBA00022842"/>
    </source>
</evidence>
<dbReference type="Proteomes" id="UP000000333">
    <property type="component" value="Chromosome"/>
</dbReference>
<comment type="subcellular location">
    <subcellularLocation>
        <location evidence="12">Cytoplasm</location>
    </subcellularLocation>
</comment>
<dbReference type="PANTHER" id="PTHR23132">
    <property type="entry name" value="D-ALANINE--D-ALANINE LIGASE"/>
    <property type="match status" value="1"/>
</dbReference>
<feature type="active site" evidence="13">
    <location>
        <position position="17"/>
    </location>
</feature>
<dbReference type="AlphaFoldDB" id="E1QW04"/>
<keyword evidence="4 15" id="KW-0479">Metal-binding</keyword>
<proteinExistence type="inferred from homology"/>
<dbReference type="InterPro" id="IPR000291">
    <property type="entry name" value="D-Ala_lig_Van_CS"/>
</dbReference>
<evidence type="ECO:0000256" key="15">
    <source>
        <dbReference type="PIRSR" id="PIRSR039102-3"/>
    </source>
</evidence>
<dbReference type="KEGG" id="ols:Olsu_1201"/>
<feature type="binding site" evidence="14">
    <location>
        <begin position="186"/>
        <end position="187"/>
    </location>
    <ligand>
        <name>ATP</name>
        <dbReference type="ChEBI" id="CHEBI:30616"/>
    </ligand>
</feature>
<feature type="domain" description="ATP-grasp" evidence="17">
    <location>
        <begin position="141"/>
        <end position="351"/>
    </location>
</feature>
<evidence type="ECO:0000256" key="11">
    <source>
        <dbReference type="ARBA" id="ARBA00023316"/>
    </source>
</evidence>
<evidence type="ECO:0000256" key="8">
    <source>
        <dbReference type="ARBA" id="ARBA00022960"/>
    </source>
</evidence>
<dbReference type="GO" id="GO:0046872">
    <property type="term" value="F:metal ion binding"/>
    <property type="evidence" value="ECO:0007669"/>
    <property type="project" value="UniProtKB-KW"/>
</dbReference>
<sequence length="359" mass="37171">MAERLNVALLFGGTSSEHDVSLRSAANVIDLLSERVDLTLVGITRGGSWLLYGGDATAIADDSWQGHDTTPVCAVPGDGGGLFAVEGGSPVRLPIDVVFPVLHGQGGEDGVTQGLLESCRLPYVGCGVLSSALCTDKDAAHRIVAAAGIRSPRCEVVHPGDGATRIAEVAAACGYPLFVKPARGGSSYGVSKVEGPEQLDEALGLAFGYDEKVAVEEAIVGTEVGCAIMGGAAGELAMGLVDETVVSDGGFFHIHQDHSEGADASTRNSSTRCPALLPPEVMERVRETGTAVWRALGCSGLARVDLFVTERGEVVFNEVNTMPGLTSYSRFPAMMAAAGADMGEVLERLVRSAARTGAR</sequence>
<dbReference type="Pfam" id="PF01820">
    <property type="entry name" value="Dala_Dala_lig_N"/>
    <property type="match status" value="1"/>
</dbReference>
<keyword evidence="9 12" id="KW-0573">Peptidoglycan synthesis</keyword>
<evidence type="ECO:0000259" key="17">
    <source>
        <dbReference type="PROSITE" id="PS50975"/>
    </source>
</evidence>
<evidence type="ECO:0000256" key="12">
    <source>
        <dbReference type="HAMAP-Rule" id="MF_00047"/>
    </source>
</evidence>
<evidence type="ECO:0000256" key="10">
    <source>
        <dbReference type="ARBA" id="ARBA00023211"/>
    </source>
</evidence>
<dbReference type="InterPro" id="IPR005905">
    <property type="entry name" value="D_ala_D_ala"/>
</dbReference>
<evidence type="ECO:0000256" key="13">
    <source>
        <dbReference type="PIRSR" id="PIRSR039102-1"/>
    </source>
</evidence>
<dbReference type="PROSITE" id="PS00844">
    <property type="entry name" value="DALA_DALA_LIGASE_2"/>
    <property type="match status" value="1"/>
</dbReference>
<dbReference type="GO" id="GO:0008360">
    <property type="term" value="P:regulation of cell shape"/>
    <property type="evidence" value="ECO:0007669"/>
    <property type="project" value="UniProtKB-KW"/>
</dbReference>
<dbReference type="InterPro" id="IPR013815">
    <property type="entry name" value="ATP_grasp_subdomain_1"/>
</dbReference>
<dbReference type="NCBIfam" id="TIGR01205">
    <property type="entry name" value="D_ala_D_alaTIGR"/>
    <property type="match status" value="1"/>
</dbReference>
<dbReference type="PANTHER" id="PTHR23132:SF25">
    <property type="entry name" value="D-ALANINE--D-ALANINE LIGASE A"/>
    <property type="match status" value="1"/>
</dbReference>
<dbReference type="SUPFAM" id="SSF56059">
    <property type="entry name" value="Glutathione synthetase ATP-binding domain-like"/>
    <property type="match status" value="1"/>
</dbReference>
<dbReference type="Gene3D" id="3.40.50.20">
    <property type="match status" value="1"/>
</dbReference>
<keyword evidence="10 15" id="KW-0464">Manganese</keyword>
<dbReference type="STRING" id="633147.Olsu_1201"/>
<dbReference type="PIRSF" id="PIRSF039102">
    <property type="entry name" value="Ddl/VanB"/>
    <property type="match status" value="1"/>
</dbReference>
<comment type="function">
    <text evidence="12">Cell wall formation.</text>
</comment>
<evidence type="ECO:0000256" key="5">
    <source>
        <dbReference type="ARBA" id="ARBA00022741"/>
    </source>
</evidence>
<evidence type="ECO:0000256" key="4">
    <source>
        <dbReference type="ARBA" id="ARBA00022723"/>
    </source>
</evidence>
<keyword evidence="3 12" id="KW-0436">Ligase</keyword>
<dbReference type="PROSITE" id="PS00843">
    <property type="entry name" value="DALA_DALA_LIGASE_1"/>
    <property type="match status" value="1"/>
</dbReference>
<gene>
    <name evidence="12" type="primary">ddl</name>
    <name evidence="18" type="ordered locus">Olsu_1201</name>
</gene>
<protein>
    <recommendedName>
        <fullName evidence="12">D-alanine--D-alanine ligase</fullName>
        <ecNumber evidence="12">6.3.2.4</ecNumber>
    </recommendedName>
    <alternativeName>
        <fullName evidence="12">D-Ala-D-Ala ligase</fullName>
    </alternativeName>
    <alternativeName>
        <fullName evidence="12">D-alanylalanine synthetase</fullName>
    </alternativeName>
</protein>
<dbReference type="SUPFAM" id="SSF52440">
    <property type="entry name" value="PreATP-grasp domain"/>
    <property type="match status" value="1"/>
</dbReference>
<dbReference type="PATRIC" id="fig|633147.7.peg.337"/>
<feature type="binding site" evidence="14">
    <location>
        <begin position="216"/>
        <end position="223"/>
    </location>
    <ligand>
        <name>ATP</name>
        <dbReference type="ChEBI" id="CHEBI:30616"/>
    </ligand>
</feature>
<comment type="catalytic activity">
    <reaction evidence="12">
        <text>2 D-alanine + ATP = D-alanyl-D-alanine + ADP + phosphate + H(+)</text>
        <dbReference type="Rhea" id="RHEA:11224"/>
        <dbReference type="ChEBI" id="CHEBI:15378"/>
        <dbReference type="ChEBI" id="CHEBI:30616"/>
        <dbReference type="ChEBI" id="CHEBI:43474"/>
        <dbReference type="ChEBI" id="CHEBI:57416"/>
        <dbReference type="ChEBI" id="CHEBI:57822"/>
        <dbReference type="ChEBI" id="CHEBI:456216"/>
        <dbReference type="EC" id="6.3.2.4"/>
    </reaction>
</comment>
<accession>E1QW04</accession>
<keyword evidence="12" id="KW-0963">Cytoplasm</keyword>
<dbReference type="PROSITE" id="PS50975">
    <property type="entry name" value="ATP_GRASP"/>
    <property type="match status" value="1"/>
</dbReference>
<dbReference type="InterPro" id="IPR011127">
    <property type="entry name" value="Dala_Dala_lig_N"/>
</dbReference>
<dbReference type="GeneID" id="78512615"/>
<dbReference type="OrthoDB" id="9813261at2"/>
<name>E1QW04_OLSUV</name>
<feature type="binding site" evidence="15">
    <location>
        <position position="318"/>
    </location>
    <ligand>
        <name>Mg(2+)</name>
        <dbReference type="ChEBI" id="CHEBI:18420"/>
        <label>1</label>
    </ligand>
</feature>
<keyword evidence="6 16" id="KW-0067">ATP-binding</keyword>
<dbReference type="EC" id="6.3.2.4" evidence="12"/>
<evidence type="ECO:0000256" key="6">
    <source>
        <dbReference type="ARBA" id="ARBA00022840"/>
    </source>
</evidence>
<feature type="binding site" evidence="14">
    <location>
        <position position="137"/>
    </location>
    <ligand>
        <name>ATP</name>
        <dbReference type="ChEBI" id="CHEBI:30616"/>
    </ligand>
</feature>
<dbReference type="eggNOG" id="COG1181">
    <property type="taxonomic scope" value="Bacteria"/>
</dbReference>
<evidence type="ECO:0000256" key="3">
    <source>
        <dbReference type="ARBA" id="ARBA00022598"/>
    </source>
</evidence>
<comment type="pathway">
    <text evidence="12">Cell wall biogenesis; peptidoglycan biosynthesis.</text>
</comment>